<comment type="caution">
    <text evidence="3">The sequence shown here is derived from an EMBL/GenBank/DDBJ whole genome shotgun (WGS) entry which is preliminary data.</text>
</comment>
<reference evidence="3" key="2">
    <citation type="submission" date="2021-02" db="EMBL/GenBank/DDBJ databases">
        <authorList>
            <person name="Kimball J.A."/>
            <person name="Haas M.W."/>
            <person name="Macchietto M."/>
            <person name="Kono T."/>
            <person name="Duquette J."/>
            <person name="Shao M."/>
        </authorList>
    </citation>
    <scope>NUCLEOTIDE SEQUENCE</scope>
    <source>
        <tissue evidence="3">Fresh leaf tissue</tissue>
    </source>
</reference>
<dbReference type="PANTHER" id="PTHR33624">
    <property type="entry name" value="SIGMA FACTOR BINDING PROTEIN 1, CHLOROPLASTIC"/>
    <property type="match status" value="1"/>
</dbReference>
<proteinExistence type="predicted"/>
<dbReference type="Proteomes" id="UP000729402">
    <property type="component" value="Unassembled WGS sequence"/>
</dbReference>
<gene>
    <name evidence="3" type="ORF">GUJ93_ZPchr0010g8545</name>
</gene>
<dbReference type="Pfam" id="PF05678">
    <property type="entry name" value="VQ"/>
    <property type="match status" value="1"/>
</dbReference>
<feature type="compositionally biased region" description="Low complexity" evidence="1">
    <location>
        <begin position="118"/>
        <end position="132"/>
    </location>
</feature>
<feature type="region of interest" description="Disordered" evidence="1">
    <location>
        <begin position="71"/>
        <end position="134"/>
    </location>
</feature>
<evidence type="ECO:0000313" key="3">
    <source>
        <dbReference type="EMBL" id="KAG8085980.1"/>
    </source>
</evidence>
<evidence type="ECO:0000313" key="4">
    <source>
        <dbReference type="Proteomes" id="UP000729402"/>
    </source>
</evidence>
<reference evidence="3" key="1">
    <citation type="journal article" date="2021" name="bioRxiv">
        <title>Whole Genome Assembly and Annotation of Northern Wild Rice, Zizania palustris L., Supports a Whole Genome Duplication in the Zizania Genus.</title>
        <authorList>
            <person name="Haas M."/>
            <person name="Kono T."/>
            <person name="Macchietto M."/>
            <person name="Millas R."/>
            <person name="McGilp L."/>
            <person name="Shao M."/>
            <person name="Duquette J."/>
            <person name="Hirsch C.N."/>
            <person name="Kimball J."/>
        </authorList>
    </citation>
    <scope>NUCLEOTIDE SEQUENCE</scope>
    <source>
        <tissue evidence="3">Fresh leaf tissue</tissue>
    </source>
</reference>
<dbReference type="InterPro" id="IPR008889">
    <property type="entry name" value="VQ"/>
</dbReference>
<dbReference type="InterPro" id="IPR039335">
    <property type="entry name" value="SIB1/2"/>
</dbReference>
<evidence type="ECO:0000259" key="2">
    <source>
        <dbReference type="Pfam" id="PF05678"/>
    </source>
</evidence>
<dbReference type="EMBL" id="JAAALK010000082">
    <property type="protein sequence ID" value="KAG8085980.1"/>
    <property type="molecule type" value="Genomic_DNA"/>
</dbReference>
<feature type="compositionally biased region" description="Basic and acidic residues" evidence="1">
    <location>
        <begin position="26"/>
        <end position="40"/>
    </location>
</feature>
<dbReference type="AlphaFoldDB" id="A0A8J5W9D5"/>
<dbReference type="OrthoDB" id="665788at2759"/>
<feature type="compositionally biased region" description="Gly residues" evidence="1">
    <location>
        <begin position="84"/>
        <end position="98"/>
    </location>
</feature>
<evidence type="ECO:0000256" key="1">
    <source>
        <dbReference type="SAM" id="MobiDB-lite"/>
    </source>
</evidence>
<keyword evidence="4" id="KW-1185">Reference proteome</keyword>
<name>A0A8J5W9D5_ZIZPA</name>
<feature type="domain" description="VQ" evidence="2">
    <location>
        <begin position="53"/>
        <end position="80"/>
    </location>
</feature>
<protein>
    <recommendedName>
        <fullName evidence="2">VQ domain-containing protein</fullName>
    </recommendedName>
</protein>
<sequence>MDRKQYGSKGGGNNAHRPTATADSSGRQHEGKSDVGEGRAGKKKRRAIKVVHISNPMRVTTSAEGFRALVQELTGRHADPSKYAGGGGGGGESGGGSGIPPVADQLMQGQGAALHSPGSTVETSSSSEVAGAGQVHTAAYDDGYNGEDSFAPQLIDNRYSVCFSPPTLFYDAHTYDDDN</sequence>
<organism evidence="3 4">
    <name type="scientific">Zizania palustris</name>
    <name type="common">Northern wild rice</name>
    <dbReference type="NCBI Taxonomy" id="103762"/>
    <lineage>
        <taxon>Eukaryota</taxon>
        <taxon>Viridiplantae</taxon>
        <taxon>Streptophyta</taxon>
        <taxon>Embryophyta</taxon>
        <taxon>Tracheophyta</taxon>
        <taxon>Spermatophyta</taxon>
        <taxon>Magnoliopsida</taxon>
        <taxon>Liliopsida</taxon>
        <taxon>Poales</taxon>
        <taxon>Poaceae</taxon>
        <taxon>BOP clade</taxon>
        <taxon>Oryzoideae</taxon>
        <taxon>Oryzeae</taxon>
        <taxon>Zizaniinae</taxon>
        <taxon>Zizania</taxon>
    </lineage>
</organism>
<accession>A0A8J5W9D5</accession>
<feature type="region of interest" description="Disordered" evidence="1">
    <location>
        <begin position="1"/>
        <end position="53"/>
    </location>
</feature>
<dbReference type="PANTHER" id="PTHR33624:SF20">
    <property type="entry name" value="OS05G0491700 PROTEIN"/>
    <property type="match status" value="1"/>
</dbReference>